<dbReference type="OrthoDB" id="10037289at2759"/>
<accession>A0A2P7Z249</accession>
<organism evidence="1 2">
    <name type="scientific">Elsinoe australis</name>
    <dbReference type="NCBI Taxonomy" id="40998"/>
    <lineage>
        <taxon>Eukaryota</taxon>
        <taxon>Fungi</taxon>
        <taxon>Dikarya</taxon>
        <taxon>Ascomycota</taxon>
        <taxon>Pezizomycotina</taxon>
        <taxon>Dothideomycetes</taxon>
        <taxon>Dothideomycetidae</taxon>
        <taxon>Myriangiales</taxon>
        <taxon>Elsinoaceae</taxon>
        <taxon>Elsinoe</taxon>
    </lineage>
</organism>
<dbReference type="Proteomes" id="UP000243723">
    <property type="component" value="Unassembled WGS sequence"/>
</dbReference>
<proteinExistence type="predicted"/>
<evidence type="ECO:0000313" key="1">
    <source>
        <dbReference type="EMBL" id="PSK42283.1"/>
    </source>
</evidence>
<comment type="caution">
    <text evidence="1">The sequence shown here is derived from an EMBL/GenBank/DDBJ whole genome shotgun (WGS) entry which is preliminary data.</text>
</comment>
<dbReference type="AlphaFoldDB" id="A0A2P7Z249"/>
<name>A0A2P7Z249_9PEZI</name>
<keyword evidence="2" id="KW-1185">Reference proteome</keyword>
<protein>
    <submittedName>
        <fullName evidence="1">Uncharacterized protein</fullName>
    </submittedName>
</protein>
<gene>
    <name evidence="1" type="ORF">B9Z65_4197</name>
</gene>
<sequence length="255" mass="29541">MVELQKRDQDKWQIHIYTDFTGYGVIELLHNLLKQVFDEFKREDRDPNAVFFQLEGLVLFMTMEEQLVSFYLGVDDGDGVCETSTVIVKAFLATLHLLHQHGLLKSDGSIKSLRTCITSFLHWLQETPTNTYFKDEEEAYQAPGIIAAYCDANKLDYKLAHDIDSFVADVKLSPKFTLNKPGDDPYRFKNSFRHLRKEPGGGAQRGHLGYKYYDLTKWPKKCRMEYIYGEDGVDPMDMLGPEFKELDKTLKEPYP</sequence>
<reference evidence="1 2" key="1">
    <citation type="submission" date="2017-05" db="EMBL/GenBank/DDBJ databases">
        <title>Draft genome sequence of Elsinoe australis.</title>
        <authorList>
            <person name="Cheng Q."/>
        </authorList>
    </citation>
    <scope>NUCLEOTIDE SEQUENCE [LARGE SCALE GENOMIC DNA]</scope>
    <source>
        <strain evidence="1 2">NL1</strain>
    </source>
</reference>
<evidence type="ECO:0000313" key="2">
    <source>
        <dbReference type="Proteomes" id="UP000243723"/>
    </source>
</evidence>
<dbReference type="EMBL" id="NHZQ01000335">
    <property type="protein sequence ID" value="PSK42283.1"/>
    <property type="molecule type" value="Genomic_DNA"/>
</dbReference>